<dbReference type="InterPro" id="IPR023865">
    <property type="entry name" value="Aliphatic_acid_kinase_CS"/>
</dbReference>
<dbReference type="PROSITE" id="PS01076">
    <property type="entry name" value="ACETATE_KINASE_2"/>
    <property type="match status" value="1"/>
</dbReference>
<evidence type="ECO:0000256" key="10">
    <source>
        <dbReference type="RuleBase" id="RU003835"/>
    </source>
</evidence>
<dbReference type="SUPFAM" id="SSF53067">
    <property type="entry name" value="Actin-like ATPase domain"/>
    <property type="match status" value="2"/>
</dbReference>
<dbReference type="EC" id="2.7.2.7" evidence="9"/>
<dbReference type="PANTHER" id="PTHR21060:SF3">
    <property type="entry name" value="BUTYRATE KINASE 2-RELATED"/>
    <property type="match status" value="1"/>
</dbReference>
<reference evidence="11 12" key="1">
    <citation type="submission" date="2014-09" db="EMBL/GenBank/DDBJ databases">
        <title>Draft Genome Sequence of Draconibacterium sp. JN14CK-3.</title>
        <authorList>
            <person name="Dong C."/>
            <person name="Lai Q."/>
            <person name="Shao Z."/>
        </authorList>
    </citation>
    <scope>NUCLEOTIDE SEQUENCE [LARGE SCALE GENOMIC DNA]</scope>
    <source>
        <strain evidence="11 12">JN14CK-3</strain>
    </source>
</reference>
<dbReference type="InterPro" id="IPR000890">
    <property type="entry name" value="Aliphatic_acid_kin_short-chain"/>
</dbReference>
<evidence type="ECO:0000256" key="8">
    <source>
        <dbReference type="ARBA" id="ARBA00048596"/>
    </source>
</evidence>
<dbReference type="PATRIC" id="fig|1544798.3.peg.4478"/>
<keyword evidence="7 9" id="KW-0067">ATP-binding</keyword>
<dbReference type="CDD" id="cd24011">
    <property type="entry name" value="ASKHA_NBD_BK"/>
    <property type="match status" value="1"/>
</dbReference>
<dbReference type="STRING" id="1544798.LH29_21490"/>
<evidence type="ECO:0000256" key="9">
    <source>
        <dbReference type="HAMAP-Rule" id="MF_00542"/>
    </source>
</evidence>
<organism evidence="11 12">
    <name type="scientific">Draconibacterium sediminis</name>
    <dbReference type="NCBI Taxonomy" id="1544798"/>
    <lineage>
        <taxon>Bacteria</taxon>
        <taxon>Pseudomonadati</taxon>
        <taxon>Bacteroidota</taxon>
        <taxon>Bacteroidia</taxon>
        <taxon>Marinilabiliales</taxon>
        <taxon>Prolixibacteraceae</taxon>
        <taxon>Draconibacterium</taxon>
    </lineage>
</organism>
<proteinExistence type="inferred from homology"/>
<keyword evidence="3 9" id="KW-0963">Cytoplasm</keyword>
<dbReference type="EMBL" id="JRHC01000006">
    <property type="protein sequence ID" value="KJF42360.1"/>
    <property type="molecule type" value="Genomic_DNA"/>
</dbReference>
<sequence>MHQVLAINPGSTSTKFAVYNEKECVFSKTIRHPLEQLLRYKNIIDQFSFRKGLIIEALVEEGIEVDAIKYIIGRGGLTYPLESGVYKVNNLMLDHLREGVMGHHASNLGAMLADYIALQIPNAKAFIADPVVTDELDDVARFAGHPRFQRQSIFHALNQKATARLHAQKMGKNYDEMRLIIAHLGGGISVGAHKNGRVIDVNNALDGEGAFSPERSGTLPVGQVIDLCFSGKMSQERIRRMVVGEGGFVAYLGTNDALEVEKRVEKGDEKAKLVQEALFYQVSKMIGEMAIVLEGKVDGILLTGGLAYNKHLENYIRDKAGFISDVFVYPGEDELEALANNALRVASGEVVAKEYIKKAD</sequence>
<keyword evidence="5 9" id="KW-0547">Nucleotide-binding</keyword>
<dbReference type="PIRSF" id="PIRSF036458">
    <property type="entry name" value="Butyrate_kin"/>
    <property type="match status" value="1"/>
</dbReference>
<dbReference type="GO" id="GO:0008776">
    <property type="term" value="F:acetate kinase activity"/>
    <property type="evidence" value="ECO:0007669"/>
    <property type="project" value="TreeGrafter"/>
</dbReference>
<evidence type="ECO:0000256" key="2">
    <source>
        <dbReference type="ARBA" id="ARBA00008748"/>
    </source>
</evidence>
<dbReference type="PROSITE" id="PS01075">
    <property type="entry name" value="ACETATE_KINASE_1"/>
    <property type="match status" value="1"/>
</dbReference>
<dbReference type="HAMAP" id="MF_00542">
    <property type="entry name" value="Butyrate_kinase"/>
    <property type="match status" value="1"/>
</dbReference>
<evidence type="ECO:0000256" key="4">
    <source>
        <dbReference type="ARBA" id="ARBA00022679"/>
    </source>
</evidence>
<dbReference type="PANTHER" id="PTHR21060">
    <property type="entry name" value="ACETATE KINASE"/>
    <property type="match status" value="1"/>
</dbReference>
<dbReference type="OrthoDB" id="9771859at2"/>
<dbReference type="NCBIfam" id="TIGR02707">
    <property type="entry name" value="butyr_kinase"/>
    <property type="match status" value="1"/>
</dbReference>
<dbReference type="GO" id="GO:0005737">
    <property type="term" value="C:cytoplasm"/>
    <property type="evidence" value="ECO:0007669"/>
    <property type="project" value="UniProtKB-SubCell"/>
</dbReference>
<dbReference type="GO" id="GO:0006083">
    <property type="term" value="P:acetate metabolic process"/>
    <property type="evidence" value="ECO:0007669"/>
    <property type="project" value="TreeGrafter"/>
</dbReference>
<comment type="similarity">
    <text evidence="2 9 10">Belongs to the acetokinase family.</text>
</comment>
<dbReference type="PRINTS" id="PR00471">
    <property type="entry name" value="ACETATEKNASE"/>
</dbReference>
<evidence type="ECO:0000256" key="3">
    <source>
        <dbReference type="ARBA" id="ARBA00022490"/>
    </source>
</evidence>
<evidence type="ECO:0000313" key="12">
    <source>
        <dbReference type="Proteomes" id="UP000032544"/>
    </source>
</evidence>
<dbReference type="Gene3D" id="3.30.420.40">
    <property type="match status" value="2"/>
</dbReference>
<comment type="subcellular location">
    <subcellularLocation>
        <location evidence="1 9">Cytoplasm</location>
    </subcellularLocation>
</comment>
<dbReference type="Pfam" id="PF00871">
    <property type="entry name" value="Acetate_kinase"/>
    <property type="match status" value="1"/>
</dbReference>
<accession>A0A0D8J5X7</accession>
<protein>
    <recommendedName>
        <fullName evidence="9">Probable butyrate kinase</fullName>
        <shortName evidence="9">BK</shortName>
        <ecNumber evidence="9">2.7.2.7</ecNumber>
    </recommendedName>
    <alternativeName>
        <fullName evidence="9">Branched-chain carboxylic acid kinase</fullName>
    </alternativeName>
</protein>
<dbReference type="GO" id="GO:0005524">
    <property type="term" value="F:ATP binding"/>
    <property type="evidence" value="ECO:0007669"/>
    <property type="project" value="UniProtKB-KW"/>
</dbReference>
<dbReference type="GO" id="GO:0047761">
    <property type="term" value="F:butyrate kinase activity"/>
    <property type="evidence" value="ECO:0007669"/>
    <property type="project" value="UniProtKB-UniRule"/>
</dbReference>
<evidence type="ECO:0000313" key="11">
    <source>
        <dbReference type="EMBL" id="KJF42360.1"/>
    </source>
</evidence>
<comment type="caution">
    <text evidence="11">The sequence shown here is derived from an EMBL/GenBank/DDBJ whole genome shotgun (WGS) entry which is preliminary data.</text>
</comment>
<dbReference type="Proteomes" id="UP000032544">
    <property type="component" value="Unassembled WGS sequence"/>
</dbReference>
<comment type="catalytic activity">
    <reaction evidence="8 9">
        <text>butanoate + ATP = butanoyl phosphate + ADP</text>
        <dbReference type="Rhea" id="RHEA:13585"/>
        <dbReference type="ChEBI" id="CHEBI:17968"/>
        <dbReference type="ChEBI" id="CHEBI:30616"/>
        <dbReference type="ChEBI" id="CHEBI:58079"/>
        <dbReference type="ChEBI" id="CHEBI:456216"/>
        <dbReference type="EC" id="2.7.2.7"/>
    </reaction>
</comment>
<dbReference type="NCBIfam" id="NF002834">
    <property type="entry name" value="PRK03011.1-5"/>
    <property type="match status" value="1"/>
</dbReference>
<keyword evidence="12" id="KW-1185">Reference proteome</keyword>
<evidence type="ECO:0000256" key="7">
    <source>
        <dbReference type="ARBA" id="ARBA00022840"/>
    </source>
</evidence>
<keyword evidence="4 9" id="KW-0808">Transferase</keyword>
<dbReference type="InterPro" id="IPR011245">
    <property type="entry name" value="Butyrate_kin"/>
</dbReference>
<gene>
    <name evidence="9" type="primary">buk</name>
    <name evidence="11" type="ORF">LH29_21490</name>
</gene>
<evidence type="ECO:0000256" key="5">
    <source>
        <dbReference type="ARBA" id="ARBA00022741"/>
    </source>
</evidence>
<dbReference type="InterPro" id="IPR043129">
    <property type="entry name" value="ATPase_NBD"/>
</dbReference>
<evidence type="ECO:0000256" key="6">
    <source>
        <dbReference type="ARBA" id="ARBA00022777"/>
    </source>
</evidence>
<dbReference type="AlphaFoldDB" id="A0A0D8J5X7"/>
<evidence type="ECO:0000256" key="1">
    <source>
        <dbReference type="ARBA" id="ARBA00004496"/>
    </source>
</evidence>
<name>A0A0D8J5X7_9BACT</name>
<keyword evidence="6 9" id="KW-0418">Kinase</keyword>
<dbReference type="RefSeq" id="WP_045033150.1">
    <property type="nucleotide sequence ID" value="NZ_JRHC01000006.1"/>
</dbReference>